<name>A0A7M1KTU2_9LACT</name>
<evidence type="ECO:0000259" key="3">
    <source>
        <dbReference type="Pfam" id="PF00465"/>
    </source>
</evidence>
<dbReference type="PANTHER" id="PTHR11496">
    <property type="entry name" value="ALCOHOL DEHYDROGENASE"/>
    <property type="match status" value="1"/>
</dbReference>
<dbReference type="Pfam" id="PF25137">
    <property type="entry name" value="ADH_Fe_C"/>
    <property type="match status" value="1"/>
</dbReference>
<dbReference type="SUPFAM" id="SSF56796">
    <property type="entry name" value="Dehydroquinate synthase-like"/>
    <property type="match status" value="1"/>
</dbReference>
<feature type="domain" description="Fe-containing alcohol dehydrogenase-like C-terminal" evidence="4">
    <location>
        <begin position="186"/>
        <end position="380"/>
    </location>
</feature>
<dbReference type="Pfam" id="PF00465">
    <property type="entry name" value="Fe-ADH"/>
    <property type="match status" value="1"/>
</dbReference>
<dbReference type="InterPro" id="IPR001670">
    <property type="entry name" value="ADH_Fe/GldA"/>
</dbReference>
<sequence>MNYKMIQSVNILTTDNFVEDAVGVLQKGGYSKPLIVTDEFMAGTDLMKAFLNKITDAGLQYCIFDSVKPDPVISTVDNGYEVYAEESCNAVFAIGGGSVLDVARGINILAHNGGKIISYIEGKAVKHSPGLISVPTTSGTGSELSNAVVLTDPETDSKHTILADGAKSEVAILAPEWVLTLPLGQTIATGLDAFSHAAEAYTSKLATPVNDAICEKVMFIIVNYLPKVIENPTDKLVRSKMQVAAALGGWAINNGGTHIGHSIAHITGAEFHVPHGMMCAYALPAALKYVSGVQTRKVKEIGQILGLTFNGDEDADQIGDLVSKAYIHFRDITLGMQPISKFNIDKEVFINLSSEVVKERFASNTPLPLDEEVVRRLMTEIIEGE</sequence>
<dbReference type="GO" id="GO:0046872">
    <property type="term" value="F:metal ion binding"/>
    <property type="evidence" value="ECO:0007669"/>
    <property type="project" value="InterPro"/>
</dbReference>
<protein>
    <submittedName>
        <fullName evidence="5">Iron-containing alcohol dehydrogenase</fullName>
    </submittedName>
</protein>
<dbReference type="Gene3D" id="3.40.50.1970">
    <property type="match status" value="1"/>
</dbReference>
<gene>
    <name evidence="5" type="ORF">IMX20_00770</name>
</gene>
<evidence type="ECO:0000256" key="2">
    <source>
        <dbReference type="ARBA" id="ARBA00023002"/>
    </source>
</evidence>
<keyword evidence="2" id="KW-0560">Oxidoreductase</keyword>
<dbReference type="FunFam" id="3.40.50.1970:FF:000003">
    <property type="entry name" value="Alcohol dehydrogenase, iron-containing"/>
    <property type="match status" value="1"/>
</dbReference>
<accession>A0A7M1KTU2</accession>
<dbReference type="InterPro" id="IPR056798">
    <property type="entry name" value="ADH_Fe_C"/>
</dbReference>
<organism evidence="5 6">
    <name type="scientific">Aerococcus urinaeequi</name>
    <dbReference type="NCBI Taxonomy" id="51665"/>
    <lineage>
        <taxon>Bacteria</taxon>
        <taxon>Bacillati</taxon>
        <taxon>Bacillota</taxon>
        <taxon>Bacilli</taxon>
        <taxon>Lactobacillales</taxon>
        <taxon>Aerococcaceae</taxon>
        <taxon>Aerococcus</taxon>
    </lineage>
</organism>
<proteinExistence type="inferred from homology"/>
<dbReference type="GO" id="GO:0004022">
    <property type="term" value="F:alcohol dehydrogenase (NAD+) activity"/>
    <property type="evidence" value="ECO:0007669"/>
    <property type="project" value="TreeGrafter"/>
</dbReference>
<dbReference type="AlphaFoldDB" id="A0A7M1KTU2"/>
<dbReference type="Proteomes" id="UP000595091">
    <property type="component" value="Chromosome"/>
</dbReference>
<dbReference type="Gene3D" id="1.20.1090.10">
    <property type="entry name" value="Dehydroquinate synthase-like - alpha domain"/>
    <property type="match status" value="1"/>
</dbReference>
<feature type="domain" description="Alcohol dehydrogenase iron-type/glycerol dehydrogenase GldA" evidence="3">
    <location>
        <begin position="20"/>
        <end position="175"/>
    </location>
</feature>
<evidence type="ECO:0000313" key="5">
    <source>
        <dbReference type="EMBL" id="QOQ79288.1"/>
    </source>
</evidence>
<dbReference type="EMBL" id="CP063065">
    <property type="protein sequence ID" value="QOQ79288.1"/>
    <property type="molecule type" value="Genomic_DNA"/>
</dbReference>
<dbReference type="CDD" id="cd14863">
    <property type="entry name" value="Fe-ADH-like"/>
    <property type="match status" value="1"/>
</dbReference>
<dbReference type="InterPro" id="IPR039697">
    <property type="entry name" value="Alcohol_dehydrogenase_Fe"/>
</dbReference>
<reference evidence="5 6" key="1">
    <citation type="submission" date="2020-10" db="EMBL/GenBank/DDBJ databases">
        <title>Plasmid carrying two tetracycline resistance determinant.</title>
        <authorList>
            <person name="Yang Q."/>
        </authorList>
    </citation>
    <scope>NUCLEOTIDE SEQUENCE [LARGE SCALE GENOMIC DNA]</scope>
    <source>
        <strain evidence="5 6">T43</strain>
    </source>
</reference>
<dbReference type="RefSeq" id="WP_197558588.1">
    <property type="nucleotide sequence ID" value="NZ_CP063065.1"/>
</dbReference>
<evidence type="ECO:0000259" key="4">
    <source>
        <dbReference type="Pfam" id="PF25137"/>
    </source>
</evidence>
<dbReference type="PANTHER" id="PTHR11496:SF102">
    <property type="entry name" value="ALCOHOL DEHYDROGENASE 4"/>
    <property type="match status" value="1"/>
</dbReference>
<evidence type="ECO:0000313" key="6">
    <source>
        <dbReference type="Proteomes" id="UP000595091"/>
    </source>
</evidence>
<evidence type="ECO:0000256" key="1">
    <source>
        <dbReference type="ARBA" id="ARBA00007358"/>
    </source>
</evidence>
<comment type="similarity">
    <text evidence="1">Belongs to the iron-containing alcohol dehydrogenase family.</text>
</comment>